<feature type="region of interest" description="Disordered" evidence="1">
    <location>
        <begin position="259"/>
        <end position="281"/>
    </location>
</feature>
<gene>
    <name evidence="2" type="ORF">CCMP2556_LOCUS43381</name>
</gene>
<feature type="region of interest" description="Disordered" evidence="1">
    <location>
        <begin position="166"/>
        <end position="222"/>
    </location>
</feature>
<keyword evidence="3" id="KW-1185">Reference proteome</keyword>
<evidence type="ECO:0000313" key="3">
    <source>
        <dbReference type="Proteomes" id="UP001642484"/>
    </source>
</evidence>
<proteinExistence type="predicted"/>
<feature type="region of interest" description="Disordered" evidence="1">
    <location>
        <begin position="96"/>
        <end position="147"/>
    </location>
</feature>
<sequence length="463" mass="50526">MSALVRITTGIMPQHSRVGMSRAMAQFGEVVHCHKPPYSGIPGEDFVNVRFGVPAGPDRGVPSRVLRTQEAADRAYVALKAGQVFVDGFPVGVGPAGGPKGNDGPMAITNSGGPPRRPRSRSPPRLYGRNRARSPMRGGRSPDARIGGCSSLAHPRCDAAFAGLPGEAPRANFPSRNDPKSPSPRRLLRDMGGRRSRSRSYPRERRREERASEFSGGASNASRLTGQSRVVAFNTISPTQNCSAPFSDVKNPFFRADRSPSMVDSDKAAGGSSGSSSSEWDEWVADGKKSPFLGPYELSQSIGPALAMLVGPVKVPEADPEVKDPGKELNFSKYLPCRAIRRWLGAMFKEWSSQKSKGEWSMVVKAMYAEEWQGWDDFLGVILPFAQARLVSRLLGLKNQESWYRFVEADPVRLRSLRLPALPAVYYRNDWQGYEECPRAACGFGGATCAEVFSKKRPGFGSQ</sequence>
<reference evidence="2 3" key="1">
    <citation type="submission" date="2024-02" db="EMBL/GenBank/DDBJ databases">
        <authorList>
            <person name="Chen Y."/>
            <person name="Shah S."/>
            <person name="Dougan E. K."/>
            <person name="Thang M."/>
            <person name="Chan C."/>
        </authorList>
    </citation>
    <scope>NUCLEOTIDE SEQUENCE [LARGE SCALE GENOMIC DNA]</scope>
</reference>
<name>A0ABP0QQX7_9DINO</name>
<protein>
    <submittedName>
        <fullName evidence="2">Uncharacterized protein</fullName>
    </submittedName>
</protein>
<feature type="compositionally biased region" description="Basic and acidic residues" evidence="1">
    <location>
        <begin position="201"/>
        <end position="212"/>
    </location>
</feature>
<feature type="compositionally biased region" description="Basic residues" evidence="1">
    <location>
        <begin position="116"/>
        <end position="134"/>
    </location>
</feature>
<dbReference type="Proteomes" id="UP001642484">
    <property type="component" value="Unassembled WGS sequence"/>
</dbReference>
<accession>A0ABP0QQX7</accession>
<evidence type="ECO:0000256" key="1">
    <source>
        <dbReference type="SAM" id="MobiDB-lite"/>
    </source>
</evidence>
<dbReference type="EMBL" id="CAXAMN010024818">
    <property type="protein sequence ID" value="CAK9090260.1"/>
    <property type="molecule type" value="Genomic_DNA"/>
</dbReference>
<organism evidence="2 3">
    <name type="scientific">Durusdinium trenchii</name>
    <dbReference type="NCBI Taxonomy" id="1381693"/>
    <lineage>
        <taxon>Eukaryota</taxon>
        <taxon>Sar</taxon>
        <taxon>Alveolata</taxon>
        <taxon>Dinophyceae</taxon>
        <taxon>Suessiales</taxon>
        <taxon>Symbiodiniaceae</taxon>
        <taxon>Durusdinium</taxon>
    </lineage>
</organism>
<comment type="caution">
    <text evidence="2">The sequence shown here is derived from an EMBL/GenBank/DDBJ whole genome shotgun (WGS) entry which is preliminary data.</text>
</comment>
<evidence type="ECO:0000313" key="2">
    <source>
        <dbReference type="EMBL" id="CAK9090260.1"/>
    </source>
</evidence>